<keyword evidence="1" id="KW-1133">Transmembrane helix</keyword>
<evidence type="ECO:0000256" key="1">
    <source>
        <dbReference type="SAM" id="Phobius"/>
    </source>
</evidence>
<keyword evidence="1" id="KW-0472">Membrane</keyword>
<dbReference type="AlphaFoldDB" id="A0A285MRZ5"/>
<dbReference type="RefSeq" id="WP_097045421.1">
    <property type="nucleotide sequence ID" value="NZ_OBEH01000002.1"/>
</dbReference>
<gene>
    <name evidence="3" type="ORF">SAMN06265377_1786</name>
</gene>
<dbReference type="OrthoDB" id="9799090at2"/>
<feature type="transmembrane region" description="Helical" evidence="1">
    <location>
        <begin position="166"/>
        <end position="185"/>
    </location>
</feature>
<feature type="transmembrane region" description="Helical" evidence="1">
    <location>
        <begin position="192"/>
        <end position="216"/>
    </location>
</feature>
<sequence length="227" mass="25867">MVKELYRYRFEIFFFSQITILFGSLIFPPIFFEAILAPLFFVVNLAAGIVLISKRKKLTWFFTVLLAVTLFAFGSTLLEKHETKVYDYLQVAAFFLFYIVVTLEIITQVWSIKKINKNVILGLISGYISLGFLGFFICLSIEMTYPESFQGLFLIENGPEQLTERLLYYSFITILTIGYGDILPITTLAQKAAVLIGLMGQFYLVIITAAVVGKYISQRNGRESDNT</sequence>
<accession>A0A285MRZ5</accession>
<feature type="domain" description="Potassium channel" evidence="2">
    <location>
        <begin position="166"/>
        <end position="216"/>
    </location>
</feature>
<evidence type="ECO:0000259" key="2">
    <source>
        <dbReference type="Pfam" id="PF07885"/>
    </source>
</evidence>
<dbReference type="InterPro" id="IPR013099">
    <property type="entry name" value="K_chnl_dom"/>
</dbReference>
<feature type="transmembrane region" description="Helical" evidence="1">
    <location>
        <begin position="119"/>
        <end position="146"/>
    </location>
</feature>
<dbReference type="Proteomes" id="UP000219048">
    <property type="component" value="Unassembled WGS sequence"/>
</dbReference>
<evidence type="ECO:0000313" key="4">
    <source>
        <dbReference type="Proteomes" id="UP000219048"/>
    </source>
</evidence>
<dbReference type="SUPFAM" id="SSF81324">
    <property type="entry name" value="Voltage-gated potassium channels"/>
    <property type="match status" value="1"/>
</dbReference>
<dbReference type="Gene3D" id="1.10.287.70">
    <property type="match status" value="1"/>
</dbReference>
<feature type="transmembrane region" description="Helical" evidence="1">
    <location>
        <begin position="88"/>
        <end position="107"/>
    </location>
</feature>
<keyword evidence="1" id="KW-0812">Transmembrane</keyword>
<reference evidence="4" key="1">
    <citation type="submission" date="2017-09" db="EMBL/GenBank/DDBJ databases">
        <authorList>
            <person name="Varghese N."/>
            <person name="Submissions S."/>
        </authorList>
    </citation>
    <scope>NUCLEOTIDE SEQUENCE [LARGE SCALE GENOMIC DNA]</scope>
    <source>
        <strain evidence="4">DSM 25885</strain>
    </source>
</reference>
<dbReference type="Pfam" id="PF07885">
    <property type="entry name" value="Ion_trans_2"/>
    <property type="match status" value="1"/>
</dbReference>
<name>A0A285MRZ5_9FLAO</name>
<organism evidence="3 4">
    <name type="scientific">Flagellimonas pacifica</name>
    <dbReference type="NCBI Taxonomy" id="1247520"/>
    <lineage>
        <taxon>Bacteria</taxon>
        <taxon>Pseudomonadati</taxon>
        <taxon>Bacteroidota</taxon>
        <taxon>Flavobacteriia</taxon>
        <taxon>Flavobacteriales</taxon>
        <taxon>Flavobacteriaceae</taxon>
        <taxon>Flagellimonas</taxon>
    </lineage>
</organism>
<feature type="transmembrane region" description="Helical" evidence="1">
    <location>
        <begin position="12"/>
        <end position="28"/>
    </location>
</feature>
<proteinExistence type="predicted"/>
<evidence type="ECO:0000313" key="3">
    <source>
        <dbReference type="EMBL" id="SNY99969.1"/>
    </source>
</evidence>
<protein>
    <submittedName>
        <fullName evidence="3">Ion channel</fullName>
    </submittedName>
</protein>
<keyword evidence="4" id="KW-1185">Reference proteome</keyword>
<feature type="transmembrane region" description="Helical" evidence="1">
    <location>
        <begin position="34"/>
        <end position="52"/>
    </location>
</feature>
<dbReference type="EMBL" id="OBEH01000002">
    <property type="protein sequence ID" value="SNY99969.1"/>
    <property type="molecule type" value="Genomic_DNA"/>
</dbReference>
<feature type="transmembrane region" description="Helical" evidence="1">
    <location>
        <begin position="59"/>
        <end position="76"/>
    </location>
</feature>